<evidence type="ECO:0000313" key="3">
    <source>
        <dbReference type="Proteomes" id="UP000729402"/>
    </source>
</evidence>
<accession>A0A8J5TDW0</accession>
<reference evidence="2" key="2">
    <citation type="submission" date="2021-02" db="EMBL/GenBank/DDBJ databases">
        <authorList>
            <person name="Kimball J.A."/>
            <person name="Haas M.W."/>
            <person name="Macchietto M."/>
            <person name="Kono T."/>
            <person name="Duquette J."/>
            <person name="Shao M."/>
        </authorList>
    </citation>
    <scope>NUCLEOTIDE SEQUENCE</scope>
    <source>
        <tissue evidence="2">Fresh leaf tissue</tissue>
    </source>
</reference>
<reference evidence="2" key="1">
    <citation type="journal article" date="2021" name="bioRxiv">
        <title>Whole Genome Assembly and Annotation of Northern Wild Rice, Zizania palustris L., Supports a Whole Genome Duplication in the Zizania Genus.</title>
        <authorList>
            <person name="Haas M."/>
            <person name="Kono T."/>
            <person name="Macchietto M."/>
            <person name="Millas R."/>
            <person name="McGilp L."/>
            <person name="Shao M."/>
            <person name="Duquette J."/>
            <person name="Hirsch C.N."/>
            <person name="Kimball J."/>
        </authorList>
    </citation>
    <scope>NUCLEOTIDE SEQUENCE</scope>
    <source>
        <tissue evidence="2">Fresh leaf tissue</tissue>
    </source>
</reference>
<dbReference type="Pfam" id="PF01546">
    <property type="entry name" value="Peptidase_M20"/>
    <property type="match status" value="1"/>
</dbReference>
<comment type="caution">
    <text evidence="2">The sequence shown here is derived from an EMBL/GenBank/DDBJ whole genome shotgun (WGS) entry which is preliminary data.</text>
</comment>
<dbReference type="PANTHER" id="PTHR11014">
    <property type="entry name" value="PEPTIDASE M20 FAMILY MEMBER"/>
    <property type="match status" value="1"/>
</dbReference>
<dbReference type="GO" id="GO:0009850">
    <property type="term" value="P:auxin metabolic process"/>
    <property type="evidence" value="ECO:0007669"/>
    <property type="project" value="TreeGrafter"/>
</dbReference>
<comment type="function">
    <text evidence="1">Hydrolyzes certain amino acid conjugates of the plant growth regulator indole-3-acetic acid (IAA).</text>
</comment>
<evidence type="ECO:0008006" key="4">
    <source>
        <dbReference type="Google" id="ProtNLM"/>
    </source>
</evidence>
<sequence length="230" mass="25057">MSDRGRGQVMRRWLPPVLAKQFPSVTALKMSLVWTTETNFVECVVSVTMLRGGEAYNVIPESAALGGTFRSLTDEGLSYLKKRIKQTSAIFEIRGEPDFIDIDLMILAKIIEAQAGVNRCAATVDFMEEELRPYPATVNDDGMYAHAKGVAEAMLGESNVRVAAQTMGAEDFAFYGRRAASAFFFIGVGNETTMGAAVQPMHSPYFVIDERALPVGAALHAAVAMEYLNG</sequence>
<dbReference type="EMBL" id="JAAALK010000282">
    <property type="protein sequence ID" value="KAG8081070.1"/>
    <property type="molecule type" value="Genomic_DNA"/>
</dbReference>
<dbReference type="InterPro" id="IPR002933">
    <property type="entry name" value="Peptidase_M20"/>
</dbReference>
<dbReference type="PANTHER" id="PTHR11014:SF149">
    <property type="entry name" value="IAA-AMINO ACID HYDROLASE ILR1-LIKE 8"/>
    <property type="match status" value="1"/>
</dbReference>
<dbReference type="OrthoDB" id="6119954at2759"/>
<evidence type="ECO:0000256" key="1">
    <source>
        <dbReference type="ARBA" id="ARBA00003007"/>
    </source>
</evidence>
<organism evidence="2 3">
    <name type="scientific">Zizania palustris</name>
    <name type="common">Northern wild rice</name>
    <dbReference type="NCBI Taxonomy" id="103762"/>
    <lineage>
        <taxon>Eukaryota</taxon>
        <taxon>Viridiplantae</taxon>
        <taxon>Streptophyta</taxon>
        <taxon>Embryophyta</taxon>
        <taxon>Tracheophyta</taxon>
        <taxon>Spermatophyta</taxon>
        <taxon>Magnoliopsida</taxon>
        <taxon>Liliopsida</taxon>
        <taxon>Poales</taxon>
        <taxon>Poaceae</taxon>
        <taxon>BOP clade</taxon>
        <taxon>Oryzoideae</taxon>
        <taxon>Oryzeae</taxon>
        <taxon>Zizaniinae</taxon>
        <taxon>Zizania</taxon>
    </lineage>
</organism>
<dbReference type="GO" id="GO:0010179">
    <property type="term" value="F:IAA-Ala conjugate hydrolase activity"/>
    <property type="evidence" value="ECO:0007669"/>
    <property type="project" value="TreeGrafter"/>
</dbReference>
<proteinExistence type="predicted"/>
<evidence type="ECO:0000313" key="2">
    <source>
        <dbReference type="EMBL" id="KAG8081070.1"/>
    </source>
</evidence>
<dbReference type="GO" id="GO:0005783">
    <property type="term" value="C:endoplasmic reticulum"/>
    <property type="evidence" value="ECO:0007669"/>
    <property type="project" value="TreeGrafter"/>
</dbReference>
<gene>
    <name evidence="2" type="ORF">GUJ93_ZPchr0007g3098</name>
</gene>
<protein>
    <recommendedName>
        <fullName evidence="4">Peptidase M20 dimerisation domain-containing protein</fullName>
    </recommendedName>
</protein>
<dbReference type="AlphaFoldDB" id="A0A8J5TDW0"/>
<name>A0A8J5TDW0_ZIZPA</name>
<dbReference type="Proteomes" id="UP000729402">
    <property type="component" value="Unassembled WGS sequence"/>
</dbReference>
<keyword evidence="3" id="KW-1185">Reference proteome</keyword>
<dbReference type="InterPro" id="IPR017439">
    <property type="entry name" value="Amidohydrolase"/>
</dbReference>